<accession>A0ABM3LGD6</accession>
<dbReference type="InterPro" id="IPR036875">
    <property type="entry name" value="Znf_CCHC_sf"/>
</dbReference>
<dbReference type="RefSeq" id="XP_052738128.1">
    <property type="nucleotide sequence ID" value="XM_052882168.1"/>
</dbReference>
<feature type="region of interest" description="Disordered" evidence="2">
    <location>
        <begin position="109"/>
        <end position="154"/>
    </location>
</feature>
<dbReference type="SMART" id="SM00343">
    <property type="entry name" value="ZnF_C2HC"/>
    <property type="match status" value="4"/>
</dbReference>
<dbReference type="InterPro" id="IPR005135">
    <property type="entry name" value="Endo/exonuclease/phosphatase"/>
</dbReference>
<dbReference type="PANTHER" id="PTHR19446">
    <property type="entry name" value="REVERSE TRANSCRIPTASES"/>
    <property type="match status" value="1"/>
</dbReference>
<feature type="region of interest" description="Disordered" evidence="2">
    <location>
        <begin position="1"/>
        <end position="38"/>
    </location>
</feature>
<keyword evidence="1" id="KW-0479">Metal-binding</keyword>
<evidence type="ECO:0000256" key="1">
    <source>
        <dbReference type="PROSITE-ProRule" id="PRU00047"/>
    </source>
</evidence>
<dbReference type="InterPro" id="IPR043502">
    <property type="entry name" value="DNA/RNA_pol_sf"/>
</dbReference>
<dbReference type="InterPro" id="IPR000477">
    <property type="entry name" value="RT_dom"/>
</dbReference>
<dbReference type="SUPFAM" id="SSF57756">
    <property type="entry name" value="Retrovirus zinc finger-like domains"/>
    <property type="match status" value="1"/>
</dbReference>
<dbReference type="Proteomes" id="UP001652582">
    <property type="component" value="Chromosome 6"/>
</dbReference>
<evidence type="ECO:0000256" key="2">
    <source>
        <dbReference type="SAM" id="MobiDB-lite"/>
    </source>
</evidence>
<protein>
    <submittedName>
        <fullName evidence="6">Uncharacterized protein LOC128198188</fullName>
    </submittedName>
</protein>
<evidence type="ECO:0000313" key="5">
    <source>
        <dbReference type="Proteomes" id="UP001652582"/>
    </source>
</evidence>
<dbReference type="Gene3D" id="4.10.60.10">
    <property type="entry name" value="Zinc finger, CCHC-type"/>
    <property type="match status" value="1"/>
</dbReference>
<dbReference type="Pfam" id="PF00078">
    <property type="entry name" value="RVT_1"/>
    <property type="match status" value="1"/>
</dbReference>
<dbReference type="CDD" id="cd01650">
    <property type="entry name" value="RT_nLTR_like"/>
    <property type="match status" value="1"/>
</dbReference>
<dbReference type="PROSITE" id="PS50158">
    <property type="entry name" value="ZF_CCHC"/>
    <property type="match status" value="1"/>
</dbReference>
<dbReference type="PROSITE" id="PS50878">
    <property type="entry name" value="RT_POL"/>
    <property type="match status" value="1"/>
</dbReference>
<feature type="domain" description="Reverse transcriptase" evidence="4">
    <location>
        <begin position="1169"/>
        <end position="1444"/>
    </location>
</feature>
<reference evidence="6" key="1">
    <citation type="submission" date="2025-08" db="UniProtKB">
        <authorList>
            <consortium name="RefSeq"/>
        </authorList>
    </citation>
    <scope>IDENTIFICATION</scope>
</reference>
<dbReference type="Gene3D" id="3.60.10.10">
    <property type="entry name" value="Endonuclease/exonuclease/phosphatase"/>
    <property type="match status" value="1"/>
</dbReference>
<gene>
    <name evidence="6" type="primary">LOC128198188</name>
</gene>
<dbReference type="Pfam" id="PF14529">
    <property type="entry name" value="Exo_endo_phos_2"/>
    <property type="match status" value="1"/>
</dbReference>
<keyword evidence="5" id="KW-1185">Reference proteome</keyword>
<dbReference type="SUPFAM" id="SSF56219">
    <property type="entry name" value="DNase I-like"/>
    <property type="match status" value="1"/>
</dbReference>
<feature type="domain" description="CCHC-type" evidence="3">
    <location>
        <begin position="669"/>
        <end position="683"/>
    </location>
</feature>
<sequence length="1713" mass="192367">MQAQPKKYIPQAGTGAGNTGAGESRPLEATADDRGCPSYSGGGKVLLNCYKQFARSTSYSGEGQGSPNMETQDTQAHIPLSEDATSHIRVETTVADDFTRGLHLGRDINVPKSATPGDSGANPFVRGGAVKRSPPTKNNDINTQSQIETTESNLSNLTTEVQRTRAPRHHERRGSLGSAEGLFKACTTRIRSAGKRLRNEEDDEDDTQTEIMKAISRLTKITAGLVKIVGENANTRSEIKIGVRDLKGNIEYLNKMTRYWEDSLQKPTKTRALSKNSRDVEIQTTDVEKDEEYLKKEIAIQTDDDISENKDNSETRKKEINLKEKIQKCNDIRSLTEIIDQEWPEESFRTVKIEKGNPLSLNKDWDLVVIARPKPSENHKHQGIRKLLKTAHPEALELLDNCEAPTVEYTIQTSTSSKKGIAENEKWIYVLPYTQSTEKTKEVEYVYRLIQELTNVFKEHGRTKNVAIAADKEINKNHLRKILEKLMAEFDFKIKLLVEAEDIRKGKPNYGKGKGTETLIVKAEGSYADILKKMKANVTVTDMKQIGVEVKSVRKSNDGKVLMRVAGNAEALRNKLQGTLECAEVGIGRETIFHITGLDEDISTEELKTALETELKVPVQVKSIRPTQYGSKTATVSMSPISAKNLSNVSVINIGWTRCRLRKRVYVEKCYKCWETGHRAAKCNGPDRSNCCRQCSRVGHKADSCTSTPFCPHCDVLGHKAATTGCPKFRGAINEAGQTPHDLLLPTVRNHGIDLVILAEPNNKYAEAGGWERDRREDAAIIVYNKALTVGATIRGNGFIGFRFAQFTVYSCYISPNCSFDQFRQDLEELSASVRLQRGKVLVAGDFNAASTIWGSKTTNKRGQHLMDIIADLDLSVANTGNTPTFERGGKNSRPDITMANSNLAGMITGWEVLDEESASGHKYITYSIGEKIPGTESRPIGWNFNKIDKEKFENTLISEPIRTPFELVSATTKACNQAMPKRKARRKKPVYWWNNEINIARKQCLESRRAYTRANSKINKQRSEEDRLNQIRASEEARNRYKTAKLELQGLILKSKGEQWKKVGDEVDNDPWGLGYKIVTKKINRSSPTPISLQRMKDITAVLFPTHDDFTRTTGVVDQVPRITDDELAMACDRIKSRKAPGPDEIAPEIVKLASKVIPDQLRDVMNGIFLSGEFPDIWKTARLILLRKHNKSADEPSGYRPLCLLDCYGKLLERILLNRIEQLLPKHGGLAKDQFGFRSGRSTLDAIERVKAIALAAKQGSQRTRKLCTLVALDVRNAFNSAPWILILEEFKRRKFPDYVINLISSYLNQRNIIITDAAGSSETIRVTSGVPQGSILGPTLWNILYDGVFKLDLGDEARLVGFADDLALVVAARTDQLLMKRTNRALDIINKWMIGKHLKLAPEKTEAIMLSGRKRHGPLTFNIDGVEIKPCDKLRYLGVWLDRSLRFDKHVVQTAEKAEKLAAALTQLMPRKGGPRASKRRLLASVAHSVMLYGAPVWSQALQVTKYNNVLGRTQRRLAIRICGAYRTVSKEAVLVIAGLIPIDKLATERARLYKREAKRTPKEERKRTLQEWSTEWLESGKGQWTRDLIQDLVKWVERKHGEVDKLITQALTGHGVFNTYLHAIGKANSECCTYCGEVDTPNHAIFECMEFEGERSNARQGGEPLTKANLVPYMLENKEAWANGAKMLHYIMGRRVRDEWDRQKENIEA</sequence>
<evidence type="ECO:0000259" key="4">
    <source>
        <dbReference type="PROSITE" id="PS50878"/>
    </source>
</evidence>
<feature type="compositionally biased region" description="Polar residues" evidence="2">
    <location>
        <begin position="135"/>
        <end position="154"/>
    </location>
</feature>
<dbReference type="InterPro" id="IPR001878">
    <property type="entry name" value="Znf_CCHC"/>
</dbReference>
<evidence type="ECO:0000259" key="3">
    <source>
        <dbReference type="PROSITE" id="PS50158"/>
    </source>
</evidence>
<dbReference type="CDD" id="cd09077">
    <property type="entry name" value="R1-I-EN"/>
    <property type="match status" value="1"/>
</dbReference>
<keyword evidence="1" id="KW-0862">Zinc</keyword>
<dbReference type="SUPFAM" id="SSF56672">
    <property type="entry name" value="DNA/RNA polymerases"/>
    <property type="match status" value="1"/>
</dbReference>
<keyword evidence="1" id="KW-0863">Zinc-finger</keyword>
<dbReference type="InterPro" id="IPR036691">
    <property type="entry name" value="Endo/exonu/phosph_ase_sf"/>
</dbReference>
<organism evidence="5 6">
    <name type="scientific">Bicyclus anynana</name>
    <name type="common">Squinting bush brown butterfly</name>
    <dbReference type="NCBI Taxonomy" id="110368"/>
    <lineage>
        <taxon>Eukaryota</taxon>
        <taxon>Metazoa</taxon>
        <taxon>Ecdysozoa</taxon>
        <taxon>Arthropoda</taxon>
        <taxon>Hexapoda</taxon>
        <taxon>Insecta</taxon>
        <taxon>Pterygota</taxon>
        <taxon>Neoptera</taxon>
        <taxon>Endopterygota</taxon>
        <taxon>Lepidoptera</taxon>
        <taxon>Glossata</taxon>
        <taxon>Ditrysia</taxon>
        <taxon>Papilionoidea</taxon>
        <taxon>Nymphalidae</taxon>
        <taxon>Satyrinae</taxon>
        <taxon>Satyrini</taxon>
        <taxon>Mycalesina</taxon>
        <taxon>Bicyclus</taxon>
    </lineage>
</organism>
<dbReference type="GeneID" id="128198188"/>
<evidence type="ECO:0000313" key="6">
    <source>
        <dbReference type="RefSeq" id="XP_052738128.1"/>
    </source>
</evidence>
<name>A0ABM3LGD6_BICAN</name>
<proteinExistence type="predicted"/>